<dbReference type="STRING" id="100787.A0A0G4M719"/>
<proteinExistence type="predicted"/>
<dbReference type="InterPro" id="IPR035971">
    <property type="entry name" value="CBD_sf"/>
</dbReference>
<evidence type="ECO:0000313" key="4">
    <source>
        <dbReference type="EMBL" id="CRK30012.1"/>
    </source>
</evidence>
<dbReference type="GO" id="GO:0005576">
    <property type="term" value="C:extracellular region"/>
    <property type="evidence" value="ECO:0007669"/>
    <property type="project" value="InterPro"/>
</dbReference>
<feature type="region of interest" description="Disordered" evidence="2">
    <location>
        <begin position="91"/>
        <end position="118"/>
    </location>
</feature>
<keyword evidence="1" id="KW-0732">Signal</keyword>
<dbReference type="SUPFAM" id="SSF57180">
    <property type="entry name" value="Cellulose-binding domain"/>
    <property type="match status" value="2"/>
</dbReference>
<feature type="compositionally biased region" description="Low complexity" evidence="2">
    <location>
        <begin position="55"/>
        <end position="66"/>
    </location>
</feature>
<dbReference type="EMBL" id="CVQH01021306">
    <property type="protein sequence ID" value="CRK30012.1"/>
    <property type="molecule type" value="Genomic_DNA"/>
</dbReference>
<reference evidence="4 5" key="1">
    <citation type="submission" date="2015-05" db="EMBL/GenBank/DDBJ databases">
        <authorList>
            <person name="Wang D.B."/>
            <person name="Wang M."/>
        </authorList>
    </citation>
    <scope>NUCLEOTIDE SEQUENCE [LARGE SCALE GENOMIC DNA]</scope>
    <source>
        <strain evidence="4">VL1</strain>
    </source>
</reference>
<feature type="compositionally biased region" description="Polar residues" evidence="2">
    <location>
        <begin position="1"/>
        <end position="10"/>
    </location>
</feature>
<dbReference type="SMART" id="SM00236">
    <property type="entry name" value="fCBD"/>
    <property type="match status" value="2"/>
</dbReference>
<dbReference type="GO" id="GO:0030248">
    <property type="term" value="F:cellulose binding"/>
    <property type="evidence" value="ECO:0007669"/>
    <property type="project" value="InterPro"/>
</dbReference>
<feature type="compositionally biased region" description="Pro residues" evidence="2">
    <location>
        <begin position="94"/>
        <end position="108"/>
    </location>
</feature>
<feature type="compositionally biased region" description="Low complexity" evidence="2">
    <location>
        <begin position="109"/>
        <end position="118"/>
    </location>
</feature>
<evidence type="ECO:0000256" key="2">
    <source>
        <dbReference type="SAM" id="MobiDB-lite"/>
    </source>
</evidence>
<feature type="domain" description="CBM1" evidence="3">
    <location>
        <begin position="117"/>
        <end position="153"/>
    </location>
</feature>
<accession>A0A0G4M719</accession>
<organism evidence="4 5">
    <name type="scientific">Verticillium longisporum</name>
    <name type="common">Verticillium dahliae var. longisporum</name>
    <dbReference type="NCBI Taxonomy" id="100787"/>
    <lineage>
        <taxon>Eukaryota</taxon>
        <taxon>Fungi</taxon>
        <taxon>Dikarya</taxon>
        <taxon>Ascomycota</taxon>
        <taxon>Pezizomycotina</taxon>
        <taxon>Sordariomycetes</taxon>
        <taxon>Hypocreomycetidae</taxon>
        <taxon>Glomerellales</taxon>
        <taxon>Plectosphaerellaceae</taxon>
        <taxon>Verticillium</taxon>
    </lineage>
</organism>
<keyword evidence="5" id="KW-1185">Reference proteome</keyword>
<evidence type="ECO:0000256" key="1">
    <source>
        <dbReference type="ARBA" id="ARBA00022729"/>
    </source>
</evidence>
<sequence>MDCKTTTLESRGTALPTHAGKNGNESLKTLALRGVLSGDAGLPPPATTAVPPPATTAAPPATGGAAQWAQCGGVGHTGPTTCVAPYKCNSAAPPTQPPPATTAVPPPATTAAPPATGGAAQWAQCGGVGHTGPTTCVAPYKCNVVNQYYSQCY</sequence>
<name>A0A0G4M719_VERLO</name>
<feature type="compositionally biased region" description="Pro residues" evidence="2">
    <location>
        <begin position="42"/>
        <end position="54"/>
    </location>
</feature>
<feature type="region of interest" description="Disordered" evidence="2">
    <location>
        <begin position="1"/>
        <end position="66"/>
    </location>
</feature>
<gene>
    <name evidence="4" type="ORF">BN1708_005136</name>
</gene>
<evidence type="ECO:0000313" key="5">
    <source>
        <dbReference type="Proteomes" id="UP000044602"/>
    </source>
</evidence>
<dbReference type="PROSITE" id="PS51164">
    <property type="entry name" value="CBM1_2"/>
    <property type="match status" value="1"/>
</dbReference>
<evidence type="ECO:0000259" key="3">
    <source>
        <dbReference type="PROSITE" id="PS51164"/>
    </source>
</evidence>
<dbReference type="GO" id="GO:0005975">
    <property type="term" value="P:carbohydrate metabolic process"/>
    <property type="evidence" value="ECO:0007669"/>
    <property type="project" value="InterPro"/>
</dbReference>
<protein>
    <recommendedName>
        <fullName evidence="3">CBM1 domain-containing protein</fullName>
    </recommendedName>
</protein>
<dbReference type="Proteomes" id="UP000044602">
    <property type="component" value="Unassembled WGS sequence"/>
</dbReference>
<dbReference type="AlphaFoldDB" id="A0A0G4M719"/>
<dbReference type="Pfam" id="PF00734">
    <property type="entry name" value="CBM_1"/>
    <property type="match status" value="2"/>
</dbReference>
<dbReference type="PROSITE" id="PS00562">
    <property type="entry name" value="CBM1_1"/>
    <property type="match status" value="1"/>
</dbReference>
<dbReference type="InterPro" id="IPR000254">
    <property type="entry name" value="CBD"/>
</dbReference>